<proteinExistence type="predicted"/>
<evidence type="ECO:0000313" key="1">
    <source>
        <dbReference type="EMBL" id="BAV66217.1"/>
    </source>
</evidence>
<dbReference type="AlphaFoldDB" id="A0A1E1F6V0"/>
<dbReference type="KEGG" id="sclo:SCLO_1031770"/>
<protein>
    <submittedName>
        <fullName evidence="1">Uncharacterized protein</fullName>
    </submittedName>
</protein>
<keyword evidence="2" id="KW-1185">Reference proteome</keyword>
<sequence>MACAAFLAAPADAKAPERMSLSSQSPDAIVVLKTDWWRPAPNMQSAFKLTLSTYAAEDGKLTGNMLGGAVLVEAKQKNMVEGYLIVPIKAGRWIVQSYSQQDKWALCFNASSLQFEVGPGEVVYLGKFDALAHRRQLTAQAVGSGKTMISGYGFADFFDLSEGPRFEPVDDMQVDAVKEMLGRRAPGVTAPVKAVAFGPASFGTGSTLFAERKCGGYFKAGVKKEGGGG</sequence>
<dbReference type="Proteomes" id="UP000218272">
    <property type="component" value="Chromosome SCLO_1"/>
</dbReference>
<name>A0A1E1F6V0_9SPHN</name>
<reference evidence="1 2" key="1">
    <citation type="submission" date="2016-10" db="EMBL/GenBank/DDBJ databases">
        <title>Complete Genome Sequence of the Nonylphenol-Degrading Bacterium Sphingobium cloacae JCM 10874T.</title>
        <authorList>
            <person name="Ootsuka M."/>
            <person name="Nishizawa T."/>
            <person name="Ohta H."/>
        </authorList>
    </citation>
    <scope>NUCLEOTIDE SEQUENCE [LARGE SCALE GENOMIC DNA]</scope>
    <source>
        <strain evidence="1 2">JCM 10874</strain>
    </source>
</reference>
<organism evidence="1 2">
    <name type="scientific">Sphingobium cloacae</name>
    <dbReference type="NCBI Taxonomy" id="120107"/>
    <lineage>
        <taxon>Bacteria</taxon>
        <taxon>Pseudomonadati</taxon>
        <taxon>Pseudomonadota</taxon>
        <taxon>Alphaproteobacteria</taxon>
        <taxon>Sphingomonadales</taxon>
        <taxon>Sphingomonadaceae</taxon>
        <taxon>Sphingobium</taxon>
    </lineage>
</organism>
<evidence type="ECO:0000313" key="2">
    <source>
        <dbReference type="Proteomes" id="UP000218272"/>
    </source>
</evidence>
<gene>
    <name evidence="1" type="ORF">SCLO_1031770</name>
</gene>
<dbReference type="EMBL" id="AP017655">
    <property type="protein sequence ID" value="BAV66217.1"/>
    <property type="molecule type" value="Genomic_DNA"/>
</dbReference>
<accession>A0A1E1F6V0</accession>